<evidence type="ECO:0000256" key="3">
    <source>
        <dbReference type="ARBA" id="ARBA00005893"/>
    </source>
</evidence>
<dbReference type="CDD" id="cd01630">
    <property type="entry name" value="HAD_KDO-like"/>
    <property type="match status" value="1"/>
</dbReference>
<accession>A0A2P1PN63</accession>
<evidence type="ECO:0000256" key="1">
    <source>
        <dbReference type="ARBA" id="ARBA00000898"/>
    </source>
</evidence>
<feature type="binding site" evidence="12">
    <location>
        <position position="23"/>
    </location>
    <ligand>
        <name>Mg(2+)</name>
        <dbReference type="ChEBI" id="CHEBI:18420"/>
    </ligand>
</feature>
<dbReference type="AlphaFoldDB" id="A0A2P1PN63"/>
<evidence type="ECO:0000256" key="4">
    <source>
        <dbReference type="ARBA" id="ARBA00011881"/>
    </source>
</evidence>
<evidence type="ECO:0000256" key="12">
    <source>
        <dbReference type="PIRSR" id="PIRSR006118-2"/>
    </source>
</evidence>
<gene>
    <name evidence="13" type="ORF">C7S18_03260</name>
</gene>
<dbReference type="PANTHER" id="PTHR21485">
    <property type="entry name" value="HAD SUPERFAMILY MEMBERS CMAS AND KDSC"/>
    <property type="match status" value="1"/>
</dbReference>
<evidence type="ECO:0000256" key="11">
    <source>
        <dbReference type="PIRNR" id="PIRNR006118"/>
    </source>
</evidence>
<comment type="catalytic activity">
    <reaction evidence="1 11">
        <text>3-deoxy-alpha-D-manno-2-octulosonate-8-phosphate + H2O = 3-deoxy-alpha-D-manno-oct-2-ulosonate + phosphate</text>
        <dbReference type="Rhea" id="RHEA:11500"/>
        <dbReference type="ChEBI" id="CHEBI:15377"/>
        <dbReference type="ChEBI" id="CHEBI:43474"/>
        <dbReference type="ChEBI" id="CHEBI:85985"/>
        <dbReference type="ChEBI" id="CHEBI:85986"/>
        <dbReference type="EC" id="3.1.3.45"/>
    </reaction>
</comment>
<dbReference type="PIRSF" id="PIRSF006118">
    <property type="entry name" value="KDO8-P_Ptase"/>
    <property type="match status" value="1"/>
</dbReference>
<dbReference type="GO" id="GO:0008781">
    <property type="term" value="F:N-acylneuraminate cytidylyltransferase activity"/>
    <property type="evidence" value="ECO:0007669"/>
    <property type="project" value="TreeGrafter"/>
</dbReference>
<sequence>MTGLDFPADVLVRAKRIRLIGFDIDGVMTDGGLYFSGDGELCKRFQVQDGFGLKLLMQAGIEVVVITGRDSAIVTRRARDLGIAEVHQNVPDKRACLDALLAKRQLQWPEAAYLGDDWPDLGVLRRVGLSAAPANADRIVSQHVHWQTPRAGGQGAVRDVCDLLLIAQGHYQRLLESHL</sequence>
<dbReference type="SUPFAM" id="SSF56784">
    <property type="entry name" value="HAD-like"/>
    <property type="match status" value="1"/>
</dbReference>
<dbReference type="OrthoDB" id="9805604at2"/>
<comment type="cofactor">
    <cofactor evidence="2 11 12">
        <name>Mg(2+)</name>
        <dbReference type="ChEBI" id="CHEBI:18420"/>
    </cofactor>
</comment>
<keyword evidence="9 11" id="KW-0460">Magnesium</keyword>
<dbReference type="Proteomes" id="UP000241074">
    <property type="component" value="Chromosome"/>
</dbReference>
<evidence type="ECO:0000256" key="7">
    <source>
        <dbReference type="ARBA" id="ARBA00022723"/>
    </source>
</evidence>
<dbReference type="EMBL" id="CP027860">
    <property type="protein sequence ID" value="AVP96267.1"/>
    <property type="molecule type" value="Genomic_DNA"/>
</dbReference>
<dbReference type="NCBIfam" id="TIGR01670">
    <property type="entry name" value="KdsC-phosphatas"/>
    <property type="match status" value="1"/>
</dbReference>
<dbReference type="SFLD" id="SFLDS00003">
    <property type="entry name" value="Haloacid_Dehalogenase"/>
    <property type="match status" value="1"/>
</dbReference>
<dbReference type="InterPro" id="IPR036412">
    <property type="entry name" value="HAD-like_sf"/>
</dbReference>
<dbReference type="InterPro" id="IPR050793">
    <property type="entry name" value="CMP-NeuNAc_synthase"/>
</dbReference>
<keyword evidence="7 11" id="KW-0479">Metal-binding</keyword>
<proteinExistence type="inferred from homology"/>
<keyword evidence="8 11" id="KW-0378">Hydrolase</keyword>
<name>A0A2P1PN63_9GAMM</name>
<evidence type="ECO:0000256" key="10">
    <source>
        <dbReference type="ARBA" id="ARBA00031051"/>
    </source>
</evidence>
<comment type="function">
    <text evidence="11">Catalyzes the hydrolysis of 3-deoxy-D-manno-octulosonate 8-phosphate (KDO 8-P) to 3-deoxy-D-manno-octulosonate (KDO) and inorganic phosphate.</text>
</comment>
<reference evidence="13 14" key="1">
    <citation type="submission" date="2018-03" db="EMBL/GenBank/DDBJ databases">
        <title>Ahniella affigens gen. nov., sp. nov., a gammaproteobacterium isolated from sandy soil near a stream.</title>
        <authorList>
            <person name="Ko Y."/>
            <person name="Kim J.-H."/>
        </authorList>
    </citation>
    <scope>NUCLEOTIDE SEQUENCE [LARGE SCALE GENOMIC DNA]</scope>
    <source>
        <strain evidence="13 14">D13</strain>
    </source>
</reference>
<evidence type="ECO:0000256" key="6">
    <source>
        <dbReference type="ARBA" id="ARBA00020092"/>
    </source>
</evidence>
<dbReference type="PANTHER" id="PTHR21485:SF3">
    <property type="entry name" value="N-ACYLNEURAMINATE CYTIDYLYLTRANSFERASE"/>
    <property type="match status" value="1"/>
</dbReference>
<dbReference type="SFLD" id="SFLDG01136">
    <property type="entry name" value="C1.6:_Phosphoserine_Phosphatas"/>
    <property type="match status" value="1"/>
</dbReference>
<dbReference type="KEGG" id="xba:C7S18_03260"/>
<dbReference type="RefSeq" id="WP_106890196.1">
    <property type="nucleotide sequence ID" value="NZ_CP027860.1"/>
</dbReference>
<dbReference type="InterPro" id="IPR010023">
    <property type="entry name" value="KdsC_fam"/>
</dbReference>
<reference evidence="13 14" key="2">
    <citation type="submission" date="2018-03" db="EMBL/GenBank/DDBJ databases">
        <authorList>
            <person name="Keele B.F."/>
        </authorList>
    </citation>
    <scope>NUCLEOTIDE SEQUENCE [LARGE SCALE GENOMIC DNA]</scope>
    <source>
        <strain evidence="13 14">D13</strain>
    </source>
</reference>
<comment type="subunit">
    <text evidence="4 11">Homotetramer.</text>
</comment>
<keyword evidence="11" id="KW-0448">Lipopolysaccharide biosynthesis</keyword>
<keyword evidence="14" id="KW-1185">Reference proteome</keyword>
<evidence type="ECO:0000256" key="5">
    <source>
        <dbReference type="ARBA" id="ARBA00013066"/>
    </source>
</evidence>
<organism evidence="13 14">
    <name type="scientific">Ahniella affigens</name>
    <dbReference type="NCBI Taxonomy" id="2021234"/>
    <lineage>
        <taxon>Bacteria</taxon>
        <taxon>Pseudomonadati</taxon>
        <taxon>Pseudomonadota</taxon>
        <taxon>Gammaproteobacteria</taxon>
        <taxon>Lysobacterales</taxon>
        <taxon>Rhodanobacteraceae</taxon>
        <taxon>Ahniella</taxon>
    </lineage>
</organism>
<dbReference type="FunFam" id="3.40.50.1000:FF:000029">
    <property type="entry name" value="3-deoxy-D-manno-octulosonate 8-phosphate phosphatase KdsC"/>
    <property type="match status" value="1"/>
</dbReference>
<dbReference type="SFLD" id="SFLDG01138">
    <property type="entry name" value="C1.6.2:_Deoxy-d-mannose-octulo"/>
    <property type="match status" value="1"/>
</dbReference>
<feature type="binding site" evidence="12">
    <location>
        <position position="25"/>
    </location>
    <ligand>
        <name>substrate</name>
    </ligand>
</feature>
<protein>
    <recommendedName>
        <fullName evidence="6 11">3-deoxy-D-manno-octulosonate 8-phosphate phosphatase KdsC</fullName>
        <ecNumber evidence="5 11">3.1.3.45</ecNumber>
    </recommendedName>
    <alternativeName>
        <fullName evidence="10 11">KDO 8-P phosphatase</fullName>
    </alternativeName>
</protein>
<dbReference type="EC" id="3.1.3.45" evidence="5 11"/>
<dbReference type="Gene3D" id="3.40.50.1000">
    <property type="entry name" value="HAD superfamily/HAD-like"/>
    <property type="match status" value="1"/>
</dbReference>
<comment type="similarity">
    <text evidence="3 11">Belongs to the KdsC family.</text>
</comment>
<dbReference type="GO" id="GO:0019143">
    <property type="term" value="F:3-deoxy-manno-octulosonate-8-phosphatase activity"/>
    <property type="evidence" value="ECO:0007669"/>
    <property type="project" value="UniProtKB-UniRule"/>
</dbReference>
<feature type="binding site" evidence="12">
    <location>
        <position position="116"/>
    </location>
    <ligand>
        <name>Mg(2+)</name>
        <dbReference type="ChEBI" id="CHEBI:18420"/>
    </ligand>
</feature>
<dbReference type="GO" id="GO:0009103">
    <property type="term" value="P:lipopolysaccharide biosynthetic process"/>
    <property type="evidence" value="ECO:0007669"/>
    <property type="project" value="UniProtKB-UniRule"/>
</dbReference>
<dbReference type="GO" id="GO:0046872">
    <property type="term" value="F:metal ion binding"/>
    <property type="evidence" value="ECO:0007669"/>
    <property type="project" value="UniProtKB-UniRule"/>
</dbReference>
<dbReference type="InterPro" id="IPR023214">
    <property type="entry name" value="HAD_sf"/>
</dbReference>
<evidence type="ECO:0000313" key="13">
    <source>
        <dbReference type="EMBL" id="AVP96267.1"/>
    </source>
</evidence>
<evidence type="ECO:0000256" key="8">
    <source>
        <dbReference type="ARBA" id="ARBA00022801"/>
    </source>
</evidence>
<evidence type="ECO:0000313" key="14">
    <source>
        <dbReference type="Proteomes" id="UP000241074"/>
    </source>
</evidence>
<evidence type="ECO:0000256" key="9">
    <source>
        <dbReference type="ARBA" id="ARBA00022842"/>
    </source>
</evidence>
<evidence type="ECO:0000256" key="2">
    <source>
        <dbReference type="ARBA" id="ARBA00001946"/>
    </source>
</evidence>